<dbReference type="InterPro" id="IPR000914">
    <property type="entry name" value="SBP_5_dom"/>
</dbReference>
<evidence type="ECO:0000256" key="2">
    <source>
        <dbReference type="ARBA" id="ARBA00005695"/>
    </source>
</evidence>
<sequence length="556" mass="59277">MALTRDAQSPHPAMSTKKRGILMQRRTLLTGAAGAMFLSALPATAIRALAQAGQGVITFGQSTAVLTLDPAHGAFTGYPGGYEAALVLFDRLLDFDADMTIVPQLAESFRMSDDLKSCELKLRTGITFHDGTPCDAAAIKFNIERMMNKEINTTNRPLWDPISGVDMVDDTTIVIRMSAPFAQLPNTLAHGSGAIVSPAAIEKFGEDGFAQNPVGAGPYMVETFNAGQELVLRAYDGYWGETPGAAGIVFRFIAEPATRINALTTGAVDVIDAVPVHLVGQLTGNADIEIARRPGLRPIGLAFNLTRPALQDVKVRKALNLAVPVATIAERVFFGFAKAPDSPLAFDAIGHRTVGETVFDQAKAKALLADAGYSAGADGILEKDGEKLSLSFFAPDGLFPGDVAVAEIVAASLRQVGVDAAINKIEKGAYWDHLRQDKANLAWDMAMFGFNPSNASGTYHLASLFRSNADDNGKPDVWNIARYRNEKVDTLLETASSAPEESARLDALGEAQALIWEDAPYLWLQINENVSAAGKSVSGLGVLPIVFTTLRNASKA</sequence>
<dbReference type="PIRSF" id="PIRSF002741">
    <property type="entry name" value="MppA"/>
    <property type="match status" value="1"/>
</dbReference>
<dbReference type="GO" id="GO:0030288">
    <property type="term" value="C:outer membrane-bounded periplasmic space"/>
    <property type="evidence" value="ECO:0007669"/>
    <property type="project" value="UniProtKB-ARBA"/>
</dbReference>
<evidence type="ECO:0000313" key="7">
    <source>
        <dbReference type="Proteomes" id="UP000463224"/>
    </source>
</evidence>
<comment type="subcellular location">
    <subcellularLocation>
        <location evidence="1">Periplasm</location>
    </subcellularLocation>
</comment>
<dbReference type="Proteomes" id="UP000463224">
    <property type="component" value="Unassembled WGS sequence"/>
</dbReference>
<name>A0A844QAK2_9HYPH</name>
<organism evidence="6 7">
    <name type="scientific">Nitratireductor arenosus</name>
    <dbReference type="NCBI Taxonomy" id="2682096"/>
    <lineage>
        <taxon>Bacteria</taxon>
        <taxon>Pseudomonadati</taxon>
        <taxon>Pseudomonadota</taxon>
        <taxon>Alphaproteobacteria</taxon>
        <taxon>Hyphomicrobiales</taxon>
        <taxon>Phyllobacteriaceae</taxon>
        <taxon>Nitratireductor</taxon>
    </lineage>
</organism>
<dbReference type="InterPro" id="IPR006311">
    <property type="entry name" value="TAT_signal"/>
</dbReference>
<evidence type="ECO:0000256" key="4">
    <source>
        <dbReference type="ARBA" id="ARBA00022729"/>
    </source>
</evidence>
<protein>
    <recommendedName>
        <fullName evidence="5">Solute-binding protein family 5 domain-containing protein</fullName>
    </recommendedName>
</protein>
<dbReference type="CDD" id="cd00995">
    <property type="entry name" value="PBP2_NikA_DppA_OppA_like"/>
    <property type="match status" value="1"/>
</dbReference>
<comment type="caution">
    <text evidence="6">The sequence shown here is derived from an EMBL/GenBank/DDBJ whole genome shotgun (WGS) entry which is preliminary data.</text>
</comment>
<keyword evidence="4" id="KW-0732">Signal</keyword>
<evidence type="ECO:0000259" key="5">
    <source>
        <dbReference type="Pfam" id="PF00496"/>
    </source>
</evidence>
<dbReference type="Gene3D" id="3.10.105.10">
    <property type="entry name" value="Dipeptide-binding Protein, Domain 3"/>
    <property type="match status" value="1"/>
</dbReference>
<proteinExistence type="inferred from homology"/>
<dbReference type="PROSITE" id="PS51318">
    <property type="entry name" value="TAT"/>
    <property type="match status" value="1"/>
</dbReference>
<dbReference type="AlphaFoldDB" id="A0A844QAK2"/>
<dbReference type="InterPro" id="IPR030678">
    <property type="entry name" value="Peptide/Ni-bd"/>
</dbReference>
<keyword evidence="3" id="KW-0813">Transport</keyword>
<reference evidence="6 7" key="1">
    <citation type="submission" date="2019-12" db="EMBL/GenBank/DDBJ databases">
        <title>Nitratireductor arenosus sp. nov., Isolated from sea sand, Jeju island, South Korea.</title>
        <authorList>
            <person name="Kim W."/>
        </authorList>
    </citation>
    <scope>NUCLEOTIDE SEQUENCE [LARGE SCALE GENOMIC DNA]</scope>
    <source>
        <strain evidence="6 7">CAU 1489</strain>
    </source>
</reference>
<dbReference type="Gene3D" id="3.40.190.10">
    <property type="entry name" value="Periplasmic binding protein-like II"/>
    <property type="match status" value="1"/>
</dbReference>
<dbReference type="EMBL" id="WPHG01000001">
    <property type="protein sequence ID" value="MVA96202.1"/>
    <property type="molecule type" value="Genomic_DNA"/>
</dbReference>
<feature type="domain" description="Solute-binding protein family 5" evidence="5">
    <location>
        <begin position="100"/>
        <end position="469"/>
    </location>
</feature>
<gene>
    <name evidence="6" type="ORF">GN330_02925</name>
</gene>
<dbReference type="GO" id="GO:1904680">
    <property type="term" value="F:peptide transmembrane transporter activity"/>
    <property type="evidence" value="ECO:0007669"/>
    <property type="project" value="TreeGrafter"/>
</dbReference>
<evidence type="ECO:0000313" key="6">
    <source>
        <dbReference type="EMBL" id="MVA96202.1"/>
    </source>
</evidence>
<keyword evidence="7" id="KW-1185">Reference proteome</keyword>
<dbReference type="Pfam" id="PF00496">
    <property type="entry name" value="SBP_bac_5"/>
    <property type="match status" value="1"/>
</dbReference>
<evidence type="ECO:0000256" key="3">
    <source>
        <dbReference type="ARBA" id="ARBA00022448"/>
    </source>
</evidence>
<accession>A0A844QAK2</accession>
<evidence type="ECO:0000256" key="1">
    <source>
        <dbReference type="ARBA" id="ARBA00004418"/>
    </source>
</evidence>
<comment type="similarity">
    <text evidence="2">Belongs to the bacterial solute-binding protein 5 family.</text>
</comment>
<dbReference type="InterPro" id="IPR039424">
    <property type="entry name" value="SBP_5"/>
</dbReference>
<dbReference type="SUPFAM" id="SSF53850">
    <property type="entry name" value="Periplasmic binding protein-like II"/>
    <property type="match status" value="1"/>
</dbReference>
<dbReference type="PANTHER" id="PTHR30290">
    <property type="entry name" value="PERIPLASMIC BINDING COMPONENT OF ABC TRANSPORTER"/>
    <property type="match status" value="1"/>
</dbReference>
<dbReference type="GO" id="GO:0043190">
    <property type="term" value="C:ATP-binding cassette (ABC) transporter complex"/>
    <property type="evidence" value="ECO:0007669"/>
    <property type="project" value="InterPro"/>
</dbReference>
<dbReference type="GO" id="GO:0015833">
    <property type="term" value="P:peptide transport"/>
    <property type="evidence" value="ECO:0007669"/>
    <property type="project" value="TreeGrafter"/>
</dbReference>
<dbReference type="PANTHER" id="PTHR30290:SF9">
    <property type="entry name" value="OLIGOPEPTIDE-BINDING PROTEIN APPA"/>
    <property type="match status" value="1"/>
</dbReference>